<keyword evidence="8" id="KW-1133">Transmembrane helix</keyword>
<dbReference type="Gene3D" id="1.10.630.10">
    <property type="entry name" value="Cytochrome P450"/>
    <property type="match status" value="1"/>
</dbReference>
<reference evidence="9" key="1">
    <citation type="submission" date="2022-12" db="EMBL/GenBank/DDBJ databases">
        <title>Draft genome assemblies for two species of Escallonia (Escalloniales).</title>
        <authorList>
            <person name="Chanderbali A."/>
            <person name="Dervinis C."/>
            <person name="Anghel I."/>
            <person name="Soltis D."/>
            <person name="Soltis P."/>
            <person name="Zapata F."/>
        </authorList>
    </citation>
    <scope>NUCLEOTIDE SEQUENCE</scope>
    <source>
        <strain evidence="9">UCBG64.0493</strain>
        <tissue evidence="9">Leaf</tissue>
    </source>
</reference>
<evidence type="ECO:0000256" key="4">
    <source>
        <dbReference type="ARBA" id="ARBA00023002"/>
    </source>
</evidence>
<dbReference type="GO" id="GO:0005506">
    <property type="term" value="F:iron ion binding"/>
    <property type="evidence" value="ECO:0007669"/>
    <property type="project" value="InterPro"/>
</dbReference>
<keyword evidence="8" id="KW-0812">Transmembrane</keyword>
<keyword evidence="5 7" id="KW-0408">Iron</keyword>
<dbReference type="PANTHER" id="PTHR47955">
    <property type="entry name" value="CYTOCHROME P450 FAMILY 71 PROTEIN"/>
    <property type="match status" value="1"/>
</dbReference>
<name>A0AA88V0V3_9ASTE</name>
<dbReference type="SUPFAM" id="SSF48264">
    <property type="entry name" value="Cytochrome P450"/>
    <property type="match status" value="1"/>
</dbReference>
<dbReference type="PRINTS" id="PR00385">
    <property type="entry name" value="P450"/>
</dbReference>
<dbReference type="Proteomes" id="UP001188597">
    <property type="component" value="Unassembled WGS sequence"/>
</dbReference>
<comment type="caution">
    <text evidence="9">The sequence shown here is derived from an EMBL/GenBank/DDBJ whole genome shotgun (WGS) entry which is preliminary data.</text>
</comment>
<evidence type="ECO:0000256" key="7">
    <source>
        <dbReference type="PIRSR" id="PIRSR602401-1"/>
    </source>
</evidence>
<accession>A0AA88V0V3</accession>
<dbReference type="Pfam" id="PF00067">
    <property type="entry name" value="p450"/>
    <property type="match status" value="1"/>
</dbReference>
<dbReference type="InterPro" id="IPR002401">
    <property type="entry name" value="Cyt_P450_E_grp-I"/>
</dbReference>
<proteinExistence type="inferred from homology"/>
<dbReference type="PANTHER" id="PTHR47955:SF8">
    <property type="entry name" value="CYTOCHROME P450 71D11-LIKE"/>
    <property type="match status" value="1"/>
</dbReference>
<evidence type="ECO:0000256" key="8">
    <source>
        <dbReference type="SAM" id="Phobius"/>
    </source>
</evidence>
<keyword evidence="6" id="KW-0503">Monooxygenase</keyword>
<keyword evidence="4" id="KW-0560">Oxidoreductase</keyword>
<protein>
    <recommendedName>
        <fullName evidence="11">Cytochrome P450</fullName>
    </recommendedName>
</protein>
<dbReference type="InterPro" id="IPR001128">
    <property type="entry name" value="Cyt_P450"/>
</dbReference>
<dbReference type="InterPro" id="IPR036396">
    <property type="entry name" value="Cyt_P450_sf"/>
</dbReference>
<evidence type="ECO:0000256" key="3">
    <source>
        <dbReference type="ARBA" id="ARBA00022723"/>
    </source>
</evidence>
<dbReference type="EMBL" id="JAVXUP010003243">
    <property type="protein sequence ID" value="KAK2999554.1"/>
    <property type="molecule type" value="Genomic_DNA"/>
</dbReference>
<feature type="binding site" description="axial binding residue" evidence="7">
    <location>
        <position position="464"/>
    </location>
    <ligand>
        <name>heme</name>
        <dbReference type="ChEBI" id="CHEBI:30413"/>
    </ligand>
    <ligandPart>
        <name>Fe</name>
        <dbReference type="ChEBI" id="CHEBI:18248"/>
    </ligandPart>
</feature>
<evidence type="ECO:0000313" key="10">
    <source>
        <dbReference type="Proteomes" id="UP001188597"/>
    </source>
</evidence>
<evidence type="ECO:0008006" key="11">
    <source>
        <dbReference type="Google" id="ProtNLM"/>
    </source>
</evidence>
<feature type="transmembrane region" description="Helical" evidence="8">
    <location>
        <begin position="20"/>
        <end position="45"/>
    </location>
</feature>
<dbReference type="FunFam" id="1.10.630.10:FF:000043">
    <property type="entry name" value="Cytochrome P450 99A2"/>
    <property type="match status" value="1"/>
</dbReference>
<keyword evidence="8" id="KW-0472">Membrane</keyword>
<dbReference type="GO" id="GO:0004497">
    <property type="term" value="F:monooxygenase activity"/>
    <property type="evidence" value="ECO:0007669"/>
    <property type="project" value="UniProtKB-KW"/>
</dbReference>
<comment type="similarity">
    <text evidence="1">Belongs to the cytochrome P450 family.</text>
</comment>
<dbReference type="CDD" id="cd11072">
    <property type="entry name" value="CYP71-like"/>
    <property type="match status" value="1"/>
</dbReference>
<evidence type="ECO:0000313" key="9">
    <source>
        <dbReference type="EMBL" id="KAK2999554.1"/>
    </source>
</evidence>
<dbReference type="GO" id="GO:0020037">
    <property type="term" value="F:heme binding"/>
    <property type="evidence" value="ECO:0007669"/>
    <property type="project" value="InterPro"/>
</dbReference>
<dbReference type="AlphaFoldDB" id="A0AA88V0V3"/>
<feature type="non-terminal residue" evidence="9">
    <location>
        <position position="524"/>
    </location>
</feature>
<evidence type="ECO:0000256" key="6">
    <source>
        <dbReference type="ARBA" id="ARBA00023033"/>
    </source>
</evidence>
<sequence length="524" mass="59108">RPGFYKVLTPTSFPTTPNTSIIATMLQFPSTLILLTFLFFFTLILRKWMKPQARKLPPGPMKLPFIGNLLQLASIGSTLPHLGLNNLSKKYGPIMHLQLGEGSAIVVSSPEAAEQVLKKHELVFAQRPNFYANEVAGYGHSGLFFAPNDDSWRQFRKICTMELLGAKQVRTFKSVREEEVEKLMVSIASSSGTYINLSEMILKVTNSIISRAAFGNKCRGADDFRESLKDGNECASGFDLPDLFPSLKFLHLFSRTRPILERVKQRMDTCLGNIIVDHRAKRDLQGDTQREEDVVDVLLRLQESNDLSYPITTTNIKAILMDIFAGGTDTTATTVEWAMAELLKNPKEMAKAQAEVRQVLKGKSKIHEEDTHELRFLKLIVRETLRLHPPGALMPRESKEDCEINGFLIPSKTKAFINLWAIGRDPRHWDNPDCFLPERFAESSVTYMGANFEYLPYGTGRRICPGIAFGIITIELQLATMLYHFNWRLADGIKPEELDMTEAFGFTVNRRHPLNVIATPLSIA</sequence>
<evidence type="ECO:0000256" key="5">
    <source>
        <dbReference type="ARBA" id="ARBA00023004"/>
    </source>
</evidence>
<dbReference type="PRINTS" id="PR00463">
    <property type="entry name" value="EP450I"/>
</dbReference>
<comment type="cofactor">
    <cofactor evidence="7">
        <name>heme</name>
        <dbReference type="ChEBI" id="CHEBI:30413"/>
    </cofactor>
</comment>
<gene>
    <name evidence="9" type="ORF">RJ639_023802</name>
</gene>
<keyword evidence="3 7" id="KW-0479">Metal-binding</keyword>
<keyword evidence="10" id="KW-1185">Reference proteome</keyword>
<evidence type="ECO:0000256" key="2">
    <source>
        <dbReference type="ARBA" id="ARBA00022617"/>
    </source>
</evidence>
<dbReference type="GO" id="GO:0016705">
    <property type="term" value="F:oxidoreductase activity, acting on paired donors, with incorporation or reduction of molecular oxygen"/>
    <property type="evidence" value="ECO:0007669"/>
    <property type="project" value="InterPro"/>
</dbReference>
<keyword evidence="2 7" id="KW-0349">Heme</keyword>
<evidence type="ECO:0000256" key="1">
    <source>
        <dbReference type="ARBA" id="ARBA00010617"/>
    </source>
</evidence>
<dbReference type="GO" id="GO:0051762">
    <property type="term" value="P:sesquiterpene biosynthetic process"/>
    <property type="evidence" value="ECO:0007669"/>
    <property type="project" value="UniProtKB-ARBA"/>
</dbReference>
<organism evidence="9 10">
    <name type="scientific">Escallonia herrerae</name>
    <dbReference type="NCBI Taxonomy" id="1293975"/>
    <lineage>
        <taxon>Eukaryota</taxon>
        <taxon>Viridiplantae</taxon>
        <taxon>Streptophyta</taxon>
        <taxon>Embryophyta</taxon>
        <taxon>Tracheophyta</taxon>
        <taxon>Spermatophyta</taxon>
        <taxon>Magnoliopsida</taxon>
        <taxon>eudicotyledons</taxon>
        <taxon>Gunneridae</taxon>
        <taxon>Pentapetalae</taxon>
        <taxon>asterids</taxon>
        <taxon>campanulids</taxon>
        <taxon>Escalloniales</taxon>
        <taxon>Escalloniaceae</taxon>
        <taxon>Escallonia</taxon>
    </lineage>
</organism>